<reference evidence="2" key="2">
    <citation type="submission" date="2021-04" db="EMBL/GenBank/DDBJ databases">
        <authorList>
            <person name="Gilroy R."/>
        </authorList>
    </citation>
    <scope>NUCLEOTIDE SEQUENCE</scope>
    <source>
        <strain evidence="2">CHK192-9172</strain>
    </source>
</reference>
<sequence>MEFSVLLTIVQGLVVGVTLMVPGMSGGTMAMVLGAYENLIKAVSSFFRHPKKSVIFLAAFAVPALAGMVLLAQPLLDLISRFEKPMMYLFMGAVAGSIPLIYKKVQVKRLNWKFFLYLAIGIFIVIAVGNIPSGLFGGNGLTGLASYVIQIIGGIIVAVALVLPGISVSYMLVLMDLYEPTMRALSRMDVIALMPLIIGCILGIILITRLLEYFMKNRPFATYLIILGFIIGSVATVFPGVPSAGQLPVCAALFAGGFVIIYALSRKEEALEAAMA</sequence>
<organism evidence="2 3">
    <name type="scientific">Candidatus Eubacterium avistercoris</name>
    <dbReference type="NCBI Taxonomy" id="2838567"/>
    <lineage>
        <taxon>Bacteria</taxon>
        <taxon>Bacillati</taxon>
        <taxon>Bacillota</taxon>
        <taxon>Clostridia</taxon>
        <taxon>Eubacteriales</taxon>
        <taxon>Eubacteriaceae</taxon>
        <taxon>Eubacterium</taxon>
    </lineage>
</organism>
<dbReference type="InterPro" id="IPR007163">
    <property type="entry name" value="VCA0040-like"/>
</dbReference>
<dbReference type="Pfam" id="PF04018">
    <property type="entry name" value="VCA0040-like"/>
    <property type="match status" value="1"/>
</dbReference>
<protein>
    <submittedName>
        <fullName evidence="2">DUF368 domain-containing protein</fullName>
    </submittedName>
</protein>
<feature type="transmembrane region" description="Helical" evidence="1">
    <location>
        <begin position="247"/>
        <end position="265"/>
    </location>
</feature>
<keyword evidence="1" id="KW-1133">Transmembrane helix</keyword>
<feature type="transmembrane region" description="Helical" evidence="1">
    <location>
        <begin position="54"/>
        <end position="73"/>
    </location>
</feature>
<gene>
    <name evidence="2" type="ORF">IAA08_08400</name>
</gene>
<evidence type="ECO:0000256" key="1">
    <source>
        <dbReference type="SAM" id="Phobius"/>
    </source>
</evidence>
<keyword evidence="1" id="KW-0812">Transmembrane</keyword>
<dbReference type="PANTHER" id="PTHR37308:SF1">
    <property type="entry name" value="POLYPRENYL-PHOSPHATE TRANSPORTER"/>
    <property type="match status" value="1"/>
</dbReference>
<evidence type="ECO:0000313" key="2">
    <source>
        <dbReference type="EMBL" id="HIZ07940.1"/>
    </source>
</evidence>
<name>A0A9D2D3N8_9FIRM</name>
<dbReference type="EMBL" id="DXCH01000231">
    <property type="protein sequence ID" value="HIZ07940.1"/>
    <property type="molecule type" value="Genomic_DNA"/>
</dbReference>
<feature type="transmembrane region" description="Helical" evidence="1">
    <location>
        <begin position="190"/>
        <end position="208"/>
    </location>
</feature>
<comment type="caution">
    <text evidence="2">The sequence shown here is derived from an EMBL/GenBank/DDBJ whole genome shotgun (WGS) entry which is preliminary data.</text>
</comment>
<proteinExistence type="predicted"/>
<evidence type="ECO:0000313" key="3">
    <source>
        <dbReference type="Proteomes" id="UP000824024"/>
    </source>
</evidence>
<reference evidence="2" key="1">
    <citation type="journal article" date="2021" name="PeerJ">
        <title>Extensive microbial diversity within the chicken gut microbiome revealed by metagenomics and culture.</title>
        <authorList>
            <person name="Gilroy R."/>
            <person name="Ravi A."/>
            <person name="Getino M."/>
            <person name="Pursley I."/>
            <person name="Horton D.L."/>
            <person name="Alikhan N.F."/>
            <person name="Baker D."/>
            <person name="Gharbi K."/>
            <person name="Hall N."/>
            <person name="Watson M."/>
            <person name="Adriaenssens E.M."/>
            <person name="Foster-Nyarko E."/>
            <person name="Jarju S."/>
            <person name="Secka A."/>
            <person name="Antonio M."/>
            <person name="Oren A."/>
            <person name="Chaudhuri R.R."/>
            <person name="La Ragione R."/>
            <person name="Hildebrand F."/>
            <person name="Pallen M.J."/>
        </authorList>
    </citation>
    <scope>NUCLEOTIDE SEQUENCE</scope>
    <source>
        <strain evidence="2">CHK192-9172</strain>
    </source>
</reference>
<feature type="transmembrane region" description="Helical" evidence="1">
    <location>
        <begin position="6"/>
        <end position="33"/>
    </location>
</feature>
<dbReference type="PANTHER" id="PTHR37308">
    <property type="entry name" value="INTEGRAL MEMBRANE PROTEIN"/>
    <property type="match status" value="1"/>
</dbReference>
<keyword evidence="1" id="KW-0472">Membrane</keyword>
<feature type="transmembrane region" description="Helical" evidence="1">
    <location>
        <begin position="147"/>
        <end position="178"/>
    </location>
</feature>
<feature type="transmembrane region" description="Helical" evidence="1">
    <location>
        <begin position="220"/>
        <end position="240"/>
    </location>
</feature>
<dbReference type="AlphaFoldDB" id="A0A9D2D3N8"/>
<feature type="non-terminal residue" evidence="2">
    <location>
        <position position="276"/>
    </location>
</feature>
<dbReference type="Proteomes" id="UP000824024">
    <property type="component" value="Unassembled WGS sequence"/>
</dbReference>
<accession>A0A9D2D3N8</accession>
<feature type="transmembrane region" description="Helical" evidence="1">
    <location>
        <begin position="85"/>
        <end position="102"/>
    </location>
</feature>
<feature type="transmembrane region" description="Helical" evidence="1">
    <location>
        <begin position="114"/>
        <end position="135"/>
    </location>
</feature>